<organism evidence="1">
    <name type="scientific">Cladocopium goreaui</name>
    <dbReference type="NCBI Taxonomy" id="2562237"/>
    <lineage>
        <taxon>Eukaryota</taxon>
        <taxon>Sar</taxon>
        <taxon>Alveolata</taxon>
        <taxon>Dinophyceae</taxon>
        <taxon>Suessiales</taxon>
        <taxon>Symbiodiniaceae</taxon>
        <taxon>Cladocopium</taxon>
    </lineage>
</organism>
<keyword evidence="3" id="KW-1185">Reference proteome</keyword>
<protein>
    <submittedName>
        <fullName evidence="1">Uncharacterized protein</fullName>
    </submittedName>
</protein>
<dbReference type="EMBL" id="CAMXCT010000212">
    <property type="protein sequence ID" value="CAI3975556.1"/>
    <property type="molecule type" value="Genomic_DNA"/>
</dbReference>
<evidence type="ECO:0000313" key="1">
    <source>
        <dbReference type="EMBL" id="CAI3975556.1"/>
    </source>
</evidence>
<comment type="caution">
    <text evidence="1">The sequence shown here is derived from an EMBL/GenBank/DDBJ whole genome shotgun (WGS) entry which is preliminary data.</text>
</comment>
<name>A0A9P1BLI8_9DINO</name>
<gene>
    <name evidence="1" type="ORF">C1SCF055_LOCUS3858</name>
</gene>
<evidence type="ECO:0000313" key="2">
    <source>
        <dbReference type="EMBL" id="CAL1128931.1"/>
    </source>
</evidence>
<dbReference type="SUPFAM" id="SSF47391">
    <property type="entry name" value="Dimerization-anchoring domain of cAMP-dependent PK regulatory subunit"/>
    <property type="match status" value="1"/>
</dbReference>
<dbReference type="EMBL" id="CAMXCT030000212">
    <property type="protein sequence ID" value="CAL4762868.1"/>
    <property type="molecule type" value="Genomic_DNA"/>
</dbReference>
<evidence type="ECO:0000313" key="3">
    <source>
        <dbReference type="Proteomes" id="UP001152797"/>
    </source>
</evidence>
<sequence length="121" mass="13483">MDDEDVDVYFAKHDIQSVVSDILYELGYHRPEELGPFLANYVERRFGETNIKRRAGSSICSVLKGCDAVMVESGGRQPSSEELAAGQMLLEIRQLRRKYLSFAPQAAGNSHAASFTAIAWK</sequence>
<dbReference type="EMBL" id="CAMXCT020000212">
    <property type="protein sequence ID" value="CAL1128931.1"/>
    <property type="molecule type" value="Genomic_DNA"/>
</dbReference>
<proteinExistence type="predicted"/>
<dbReference type="OrthoDB" id="438470at2759"/>
<feature type="non-terminal residue" evidence="1">
    <location>
        <position position="1"/>
    </location>
</feature>
<reference evidence="1" key="1">
    <citation type="submission" date="2022-10" db="EMBL/GenBank/DDBJ databases">
        <authorList>
            <person name="Chen Y."/>
            <person name="Dougan E. K."/>
            <person name="Chan C."/>
            <person name="Rhodes N."/>
            <person name="Thang M."/>
        </authorList>
    </citation>
    <scope>NUCLEOTIDE SEQUENCE</scope>
</reference>
<accession>A0A9P1BLI8</accession>
<dbReference type="AlphaFoldDB" id="A0A9P1BLI8"/>
<reference evidence="2" key="2">
    <citation type="submission" date="2024-04" db="EMBL/GenBank/DDBJ databases">
        <authorList>
            <person name="Chen Y."/>
            <person name="Shah S."/>
            <person name="Dougan E. K."/>
            <person name="Thang M."/>
            <person name="Chan C."/>
        </authorList>
    </citation>
    <scope>NUCLEOTIDE SEQUENCE [LARGE SCALE GENOMIC DNA]</scope>
</reference>
<dbReference type="Proteomes" id="UP001152797">
    <property type="component" value="Unassembled WGS sequence"/>
</dbReference>